<name>A0A2H3E9F0_ARMGA</name>
<organism evidence="1 2">
    <name type="scientific">Armillaria gallica</name>
    <name type="common">Bulbous honey fungus</name>
    <name type="synonym">Armillaria bulbosa</name>
    <dbReference type="NCBI Taxonomy" id="47427"/>
    <lineage>
        <taxon>Eukaryota</taxon>
        <taxon>Fungi</taxon>
        <taxon>Dikarya</taxon>
        <taxon>Basidiomycota</taxon>
        <taxon>Agaricomycotina</taxon>
        <taxon>Agaricomycetes</taxon>
        <taxon>Agaricomycetidae</taxon>
        <taxon>Agaricales</taxon>
        <taxon>Marasmiineae</taxon>
        <taxon>Physalacriaceae</taxon>
        <taxon>Armillaria</taxon>
    </lineage>
</organism>
<proteinExistence type="predicted"/>
<dbReference type="InParanoid" id="A0A2H3E9F0"/>
<evidence type="ECO:0000313" key="2">
    <source>
        <dbReference type="Proteomes" id="UP000217790"/>
    </source>
</evidence>
<dbReference type="Proteomes" id="UP000217790">
    <property type="component" value="Unassembled WGS sequence"/>
</dbReference>
<keyword evidence="2" id="KW-1185">Reference proteome</keyword>
<protein>
    <submittedName>
        <fullName evidence="1">Uncharacterized protein</fullName>
    </submittedName>
</protein>
<sequence length="156" mass="17793">MLLPPTVLQAIVECLFFFWISLEREDKGIFLIDGCDKSHEPVEAIGKTRRPLLCVFNEPLFRLSVLLVDAVQRKAVVLYENGGSKTAVGAVTKYESHLERAACKDRRECYEKMISRLQDRLLISSVLTKKMISRQYRVKKRCVTDDAVLGANTSER</sequence>
<reference evidence="2" key="1">
    <citation type="journal article" date="2017" name="Nat. Ecol. Evol.">
        <title>Genome expansion and lineage-specific genetic innovations in the forest pathogenic fungi Armillaria.</title>
        <authorList>
            <person name="Sipos G."/>
            <person name="Prasanna A.N."/>
            <person name="Walter M.C."/>
            <person name="O'Connor E."/>
            <person name="Balint B."/>
            <person name="Krizsan K."/>
            <person name="Kiss B."/>
            <person name="Hess J."/>
            <person name="Varga T."/>
            <person name="Slot J."/>
            <person name="Riley R."/>
            <person name="Boka B."/>
            <person name="Rigling D."/>
            <person name="Barry K."/>
            <person name="Lee J."/>
            <person name="Mihaltcheva S."/>
            <person name="LaButti K."/>
            <person name="Lipzen A."/>
            <person name="Waldron R."/>
            <person name="Moloney N.M."/>
            <person name="Sperisen C."/>
            <person name="Kredics L."/>
            <person name="Vagvoelgyi C."/>
            <person name="Patrignani A."/>
            <person name="Fitzpatrick D."/>
            <person name="Nagy I."/>
            <person name="Doyle S."/>
            <person name="Anderson J.B."/>
            <person name="Grigoriev I.V."/>
            <person name="Gueldener U."/>
            <person name="Muensterkoetter M."/>
            <person name="Nagy L.G."/>
        </authorList>
    </citation>
    <scope>NUCLEOTIDE SEQUENCE [LARGE SCALE GENOMIC DNA]</scope>
    <source>
        <strain evidence="2">Ar21-2</strain>
    </source>
</reference>
<accession>A0A2H3E9F0</accession>
<dbReference type="EMBL" id="KZ293650">
    <property type="protein sequence ID" value="PBK96276.1"/>
    <property type="molecule type" value="Genomic_DNA"/>
</dbReference>
<dbReference type="AlphaFoldDB" id="A0A2H3E9F0"/>
<evidence type="ECO:0000313" key="1">
    <source>
        <dbReference type="EMBL" id="PBK96276.1"/>
    </source>
</evidence>
<gene>
    <name evidence="1" type="ORF">ARMGADRAFT_1027394</name>
</gene>